<dbReference type="RefSeq" id="WP_168375818.1">
    <property type="nucleotide sequence ID" value="NZ_JAAXMD010000359.1"/>
</dbReference>
<dbReference type="PANTHER" id="PTHR44846">
    <property type="entry name" value="MANNOSYL-D-GLYCERATE TRANSPORT/METABOLISM SYSTEM REPRESSOR MNGR-RELATED"/>
    <property type="match status" value="1"/>
</dbReference>
<evidence type="ECO:0000256" key="3">
    <source>
        <dbReference type="ARBA" id="ARBA00023163"/>
    </source>
</evidence>
<organism evidence="5 6">
    <name type="scientific">Streptomyces galbus</name>
    <dbReference type="NCBI Taxonomy" id="33898"/>
    <lineage>
        <taxon>Bacteria</taxon>
        <taxon>Bacillati</taxon>
        <taxon>Actinomycetota</taxon>
        <taxon>Actinomycetes</taxon>
        <taxon>Kitasatosporales</taxon>
        <taxon>Streptomycetaceae</taxon>
        <taxon>Streptomyces</taxon>
    </lineage>
</organism>
<dbReference type="Proteomes" id="UP000744032">
    <property type="component" value="Unassembled WGS sequence"/>
</dbReference>
<dbReference type="PANTHER" id="PTHR44846:SF17">
    <property type="entry name" value="GNTR-FAMILY TRANSCRIPTIONAL REGULATOR"/>
    <property type="match status" value="1"/>
</dbReference>
<dbReference type="SMART" id="SM00345">
    <property type="entry name" value="HTH_GNTR"/>
    <property type="match status" value="1"/>
</dbReference>
<evidence type="ECO:0000313" key="5">
    <source>
        <dbReference type="EMBL" id="NKQ28042.1"/>
    </source>
</evidence>
<dbReference type="Gene3D" id="3.40.1410.10">
    <property type="entry name" value="Chorismate lyase-like"/>
    <property type="match status" value="1"/>
</dbReference>
<feature type="domain" description="HTH gntR-type" evidence="4">
    <location>
        <begin position="1"/>
        <end position="69"/>
    </location>
</feature>
<dbReference type="InterPro" id="IPR050679">
    <property type="entry name" value="Bact_HTH_transcr_reg"/>
</dbReference>
<evidence type="ECO:0000256" key="1">
    <source>
        <dbReference type="ARBA" id="ARBA00023015"/>
    </source>
</evidence>
<comment type="caution">
    <text evidence="5">The sequence shown here is derived from an EMBL/GenBank/DDBJ whole genome shotgun (WGS) entry which is preliminary data.</text>
</comment>
<dbReference type="InterPro" id="IPR011663">
    <property type="entry name" value="UTRA"/>
</dbReference>
<keyword evidence="1" id="KW-0805">Transcription regulation</keyword>
<dbReference type="InterPro" id="IPR036390">
    <property type="entry name" value="WH_DNA-bd_sf"/>
</dbReference>
<reference evidence="5 6" key="1">
    <citation type="submission" date="2020-04" db="EMBL/GenBank/DDBJ databases">
        <title>Genome sequence of Streptomyces galbus strain I339.</title>
        <authorList>
            <person name="Silva E.A.N."/>
            <person name="Merces M."/>
            <person name="Castelo Branco A.P.O.T."/>
            <person name="Vasconcelos P.C."/>
            <person name="Costa N.P."/>
            <person name="Marinho G.C.S."/>
            <person name="Oliveira C.J.B."/>
            <person name="Araujo D."/>
            <person name="Rodrigues Junior V.S."/>
            <person name="Almeida R."/>
            <person name="Silva Filho U.R."/>
            <person name="Andrade A.S.A."/>
            <person name="Cibulski S.P."/>
        </authorList>
    </citation>
    <scope>NUCLEOTIDE SEQUENCE [LARGE SCALE GENOMIC DNA]</scope>
    <source>
        <strain evidence="5 6">I339</strain>
    </source>
</reference>
<evidence type="ECO:0000259" key="4">
    <source>
        <dbReference type="PROSITE" id="PS50949"/>
    </source>
</evidence>
<evidence type="ECO:0000256" key="2">
    <source>
        <dbReference type="ARBA" id="ARBA00023125"/>
    </source>
</evidence>
<dbReference type="CDD" id="cd07377">
    <property type="entry name" value="WHTH_GntR"/>
    <property type="match status" value="1"/>
</dbReference>
<dbReference type="Gene3D" id="1.10.10.10">
    <property type="entry name" value="Winged helix-like DNA-binding domain superfamily/Winged helix DNA-binding domain"/>
    <property type="match status" value="1"/>
</dbReference>
<dbReference type="PROSITE" id="PS50949">
    <property type="entry name" value="HTH_GNTR"/>
    <property type="match status" value="1"/>
</dbReference>
<dbReference type="InterPro" id="IPR000524">
    <property type="entry name" value="Tscrpt_reg_HTH_GntR"/>
</dbReference>
<keyword evidence="3" id="KW-0804">Transcription</keyword>
<accession>A0ABX1IRF0</accession>
<sequence length="264" mass="29308">MARYEEVAADLRSRIRGGEYEVGGTLPRYEDLTATYGVGRGVISAALAVLEREGLVRPIKRRGIVVLDWRIERRRIARGQLVTRNPRTGYVFPAASHPGERWPPHGRPFRERLPAPERVAELMGIEVGTETLRRRRVTSPAGEPPFQVVDTWLSEAAIHDAPQIAEASTGPGGYLDRLEEAGHGPISWTEFIRTRMPSREEAQLLEISEEMPVLETAIVGKSAKNGATIEVTIRAIPGDRVELVSELRRDKSASWPTEPVSPTP</sequence>
<gene>
    <name evidence="5" type="ORF">HF200_27485</name>
</gene>
<dbReference type="InterPro" id="IPR036388">
    <property type="entry name" value="WH-like_DNA-bd_sf"/>
</dbReference>
<dbReference type="EMBL" id="JAAXMD010000359">
    <property type="protein sequence ID" value="NKQ28042.1"/>
    <property type="molecule type" value="Genomic_DNA"/>
</dbReference>
<dbReference type="SMART" id="SM00866">
    <property type="entry name" value="UTRA"/>
    <property type="match status" value="1"/>
</dbReference>
<dbReference type="Pfam" id="PF00392">
    <property type="entry name" value="GntR"/>
    <property type="match status" value="1"/>
</dbReference>
<keyword evidence="6" id="KW-1185">Reference proteome</keyword>
<keyword evidence="2" id="KW-0238">DNA-binding</keyword>
<dbReference type="SUPFAM" id="SSF64288">
    <property type="entry name" value="Chorismate lyase-like"/>
    <property type="match status" value="1"/>
</dbReference>
<name>A0ABX1IRF0_STRGB</name>
<dbReference type="InterPro" id="IPR028978">
    <property type="entry name" value="Chorismate_lyase_/UTRA_dom_sf"/>
</dbReference>
<proteinExistence type="predicted"/>
<evidence type="ECO:0000313" key="6">
    <source>
        <dbReference type="Proteomes" id="UP000744032"/>
    </source>
</evidence>
<dbReference type="SUPFAM" id="SSF46785">
    <property type="entry name" value="Winged helix' DNA-binding domain"/>
    <property type="match status" value="1"/>
</dbReference>
<protein>
    <submittedName>
        <fullName evidence="5">GntR family transcriptional regulator</fullName>
    </submittedName>
</protein>
<dbReference type="Pfam" id="PF07702">
    <property type="entry name" value="UTRA"/>
    <property type="match status" value="1"/>
</dbReference>